<evidence type="ECO:0000259" key="1">
    <source>
        <dbReference type="Pfam" id="PF01738"/>
    </source>
</evidence>
<gene>
    <name evidence="2" type="ORF">DU484_17615</name>
</gene>
<protein>
    <submittedName>
        <fullName evidence="2">Alpha/beta hydrolase</fullName>
    </submittedName>
</protein>
<evidence type="ECO:0000313" key="3">
    <source>
        <dbReference type="Proteomes" id="UP000252985"/>
    </source>
</evidence>
<organism evidence="2 3">
    <name type="scientific">Haloplanus rubicundus</name>
    <dbReference type="NCBI Taxonomy" id="1547898"/>
    <lineage>
        <taxon>Archaea</taxon>
        <taxon>Methanobacteriati</taxon>
        <taxon>Methanobacteriota</taxon>
        <taxon>Stenosarchaea group</taxon>
        <taxon>Halobacteria</taxon>
        <taxon>Halobacteriales</taxon>
        <taxon>Haloferacaceae</taxon>
        <taxon>Haloplanus</taxon>
    </lineage>
</organism>
<keyword evidence="2" id="KW-0378">Hydrolase</keyword>
<accession>A0A345EH53</accession>
<name>A0A345EH53_9EURY</name>
<dbReference type="Gene3D" id="3.40.50.1820">
    <property type="entry name" value="alpha/beta hydrolase"/>
    <property type="match status" value="1"/>
</dbReference>
<proteinExistence type="predicted"/>
<dbReference type="KEGG" id="haq:DU484_17615"/>
<dbReference type="RefSeq" id="WP_114606581.1">
    <property type="nucleotide sequence ID" value="NZ_CP031148.1"/>
</dbReference>
<sequence length="196" mass="20422">MPTERLALPGGRDVRASLDSDGPADAAVVACPPHPQHGGTRHDGRLTAVSDAFPAHVDCLRFDYGPWDEGRGERTDAENACAWVTERYDRVACFGYSFGGGVALLTAVETAVDAVAALSPVAHLDDGSDVAAAVGSIDAPLWVGYGTRDTTVDAERVAAAARDHGATVETFAADHFFVGQEATVAERVAAFVEGVL</sequence>
<dbReference type="SUPFAM" id="SSF53474">
    <property type="entry name" value="alpha/beta-Hydrolases"/>
    <property type="match status" value="1"/>
</dbReference>
<dbReference type="Pfam" id="PF01738">
    <property type="entry name" value="DLH"/>
    <property type="match status" value="1"/>
</dbReference>
<dbReference type="GO" id="GO:0016787">
    <property type="term" value="F:hydrolase activity"/>
    <property type="evidence" value="ECO:0007669"/>
    <property type="project" value="UniProtKB-KW"/>
</dbReference>
<dbReference type="AlphaFoldDB" id="A0A345EH53"/>
<dbReference type="InterPro" id="IPR002925">
    <property type="entry name" value="Dienelactn_hydro"/>
</dbReference>
<dbReference type="GeneID" id="37288835"/>
<feature type="domain" description="Dienelactone hydrolase" evidence="1">
    <location>
        <begin position="82"/>
        <end position="183"/>
    </location>
</feature>
<dbReference type="Proteomes" id="UP000252985">
    <property type="component" value="Chromosome"/>
</dbReference>
<dbReference type="EMBL" id="CP031148">
    <property type="protein sequence ID" value="AXG11525.1"/>
    <property type="molecule type" value="Genomic_DNA"/>
</dbReference>
<reference evidence="2 3" key="1">
    <citation type="submission" date="2018-07" db="EMBL/GenBank/DDBJ databases">
        <title>Genome sequences of Haloplanus sp. CBA1112.</title>
        <authorList>
            <person name="Kim Y.B."/>
            <person name="Roh S.W."/>
        </authorList>
    </citation>
    <scope>NUCLEOTIDE SEQUENCE [LARGE SCALE GENOMIC DNA]</scope>
    <source>
        <strain evidence="2 3">CBA1112</strain>
    </source>
</reference>
<evidence type="ECO:0000313" key="2">
    <source>
        <dbReference type="EMBL" id="AXG11525.1"/>
    </source>
</evidence>
<dbReference type="InterPro" id="IPR029058">
    <property type="entry name" value="AB_hydrolase_fold"/>
</dbReference>